<evidence type="ECO:0000313" key="2">
    <source>
        <dbReference type="EMBL" id="KGO81175.1"/>
    </source>
</evidence>
<keyword evidence="1" id="KW-0472">Membrane</keyword>
<dbReference type="Proteomes" id="UP000030129">
    <property type="component" value="Unassembled WGS sequence"/>
</dbReference>
<organism evidence="2 3">
    <name type="scientific">Flavobacterium beibuense F44-8</name>
    <dbReference type="NCBI Taxonomy" id="1406840"/>
    <lineage>
        <taxon>Bacteria</taxon>
        <taxon>Pseudomonadati</taxon>
        <taxon>Bacteroidota</taxon>
        <taxon>Flavobacteriia</taxon>
        <taxon>Flavobacteriales</taxon>
        <taxon>Flavobacteriaceae</taxon>
        <taxon>Flavobacterium</taxon>
    </lineage>
</organism>
<evidence type="ECO:0000256" key="1">
    <source>
        <dbReference type="SAM" id="Phobius"/>
    </source>
</evidence>
<accession>A0A0A2LYL9</accession>
<proteinExistence type="predicted"/>
<name>A0A0A2LYL9_9FLAO</name>
<dbReference type="EMBL" id="JRLV01000008">
    <property type="protein sequence ID" value="KGO81175.1"/>
    <property type="molecule type" value="Genomic_DNA"/>
</dbReference>
<reference evidence="2 3" key="1">
    <citation type="submission" date="2013-09" db="EMBL/GenBank/DDBJ databases">
        <authorList>
            <person name="Zeng Z."/>
            <person name="Chen C."/>
        </authorList>
    </citation>
    <scope>NUCLEOTIDE SEQUENCE [LARGE SCALE GENOMIC DNA]</scope>
    <source>
        <strain evidence="2 3">F44-8</strain>
    </source>
</reference>
<keyword evidence="1" id="KW-0812">Transmembrane</keyword>
<keyword evidence="1" id="KW-1133">Transmembrane helix</keyword>
<sequence>MKKAFKVLTLLFITSVLIIYLFIFSNIVFPWQKDEAIKTTIEWSGLTELPVENKNINITKQGSMFTRQYILEFTASTKEIENWIEKNKKLNKIQPRERNTTKTYIISGEKGAIGGTVKIKNNLVIINMSWS</sequence>
<protein>
    <submittedName>
        <fullName evidence="2">Uncharacterized protein</fullName>
    </submittedName>
</protein>
<dbReference type="AlphaFoldDB" id="A0A0A2LYL9"/>
<evidence type="ECO:0000313" key="3">
    <source>
        <dbReference type="Proteomes" id="UP000030129"/>
    </source>
</evidence>
<comment type="caution">
    <text evidence="2">The sequence shown here is derived from an EMBL/GenBank/DDBJ whole genome shotgun (WGS) entry which is preliminary data.</text>
</comment>
<dbReference type="RefSeq" id="WP_035133268.1">
    <property type="nucleotide sequence ID" value="NZ_JRLV01000008.1"/>
</dbReference>
<feature type="transmembrane region" description="Helical" evidence="1">
    <location>
        <begin position="7"/>
        <end position="31"/>
    </location>
</feature>
<dbReference type="eggNOG" id="ENOG5032GYN">
    <property type="taxonomic scope" value="Bacteria"/>
</dbReference>
<keyword evidence="3" id="KW-1185">Reference proteome</keyword>
<gene>
    <name evidence="2" type="ORF">Q763_08825</name>
</gene>